<evidence type="ECO:0000313" key="1">
    <source>
        <dbReference type="EMBL" id="KAH7852242.1"/>
    </source>
</evidence>
<dbReference type="Proteomes" id="UP000828048">
    <property type="component" value="Chromosome 8"/>
</dbReference>
<name>A0ACB7YFT4_9ERIC</name>
<evidence type="ECO:0000313" key="2">
    <source>
        <dbReference type="Proteomes" id="UP000828048"/>
    </source>
</evidence>
<organism evidence="1 2">
    <name type="scientific">Vaccinium darrowii</name>
    <dbReference type="NCBI Taxonomy" id="229202"/>
    <lineage>
        <taxon>Eukaryota</taxon>
        <taxon>Viridiplantae</taxon>
        <taxon>Streptophyta</taxon>
        <taxon>Embryophyta</taxon>
        <taxon>Tracheophyta</taxon>
        <taxon>Spermatophyta</taxon>
        <taxon>Magnoliopsida</taxon>
        <taxon>eudicotyledons</taxon>
        <taxon>Gunneridae</taxon>
        <taxon>Pentapetalae</taxon>
        <taxon>asterids</taxon>
        <taxon>Ericales</taxon>
        <taxon>Ericaceae</taxon>
        <taxon>Vaccinioideae</taxon>
        <taxon>Vaccinieae</taxon>
        <taxon>Vaccinium</taxon>
    </lineage>
</organism>
<gene>
    <name evidence="1" type="ORF">Vadar_022410</name>
</gene>
<comment type="caution">
    <text evidence="1">The sequence shown here is derived from an EMBL/GenBank/DDBJ whole genome shotgun (WGS) entry which is preliminary data.</text>
</comment>
<keyword evidence="2" id="KW-1185">Reference proteome</keyword>
<proteinExistence type="predicted"/>
<reference evidence="1 2" key="1">
    <citation type="journal article" date="2021" name="Hortic Res">
        <title>High-quality reference genome and annotation aids understanding of berry development for evergreen blueberry (Vaccinium darrowii).</title>
        <authorList>
            <person name="Yu J."/>
            <person name="Hulse-Kemp A.M."/>
            <person name="Babiker E."/>
            <person name="Staton M."/>
        </authorList>
    </citation>
    <scope>NUCLEOTIDE SEQUENCE [LARGE SCALE GENOMIC DNA]</scope>
    <source>
        <strain evidence="2">cv. NJ 8807/NJ 8810</strain>
        <tissue evidence="1">Young leaf</tissue>
    </source>
</reference>
<protein>
    <submittedName>
        <fullName evidence="1">Uncharacterized protein</fullName>
    </submittedName>
</protein>
<dbReference type="EMBL" id="CM037158">
    <property type="protein sequence ID" value="KAH7852242.1"/>
    <property type="molecule type" value="Genomic_DNA"/>
</dbReference>
<sequence>MDCVYVMLSGILAAKGRWDDVEKVRASMANRGIKKEPGGSWAKTDTQVGISLLKIVRSRDQGNLSTARGNDSMSRKALNSLQVPDVLGNL</sequence>
<accession>A0ACB7YFT4</accession>